<proteinExistence type="predicted"/>
<evidence type="ECO:0000313" key="1">
    <source>
        <dbReference type="EMBL" id="CAB4222216.1"/>
    </source>
</evidence>
<sequence length="53" mass="6177">MTEENVYTIPESQLFRLLEICSTRNKCKAKPEACECLTGIPKPKRKPQIKRKK</sequence>
<accession>A0A6J5T4R1</accession>
<protein>
    <submittedName>
        <fullName evidence="1">Uncharacterized protein</fullName>
    </submittedName>
</protein>
<dbReference type="EMBL" id="LR797523">
    <property type="protein sequence ID" value="CAB4222216.1"/>
    <property type="molecule type" value="Genomic_DNA"/>
</dbReference>
<reference evidence="1" key="1">
    <citation type="submission" date="2020-05" db="EMBL/GenBank/DDBJ databases">
        <authorList>
            <person name="Chiriac C."/>
            <person name="Salcher M."/>
            <person name="Ghai R."/>
            <person name="Kavagutti S V."/>
        </authorList>
    </citation>
    <scope>NUCLEOTIDE SEQUENCE</scope>
</reference>
<organism evidence="1">
    <name type="scientific">uncultured Caudovirales phage</name>
    <dbReference type="NCBI Taxonomy" id="2100421"/>
    <lineage>
        <taxon>Viruses</taxon>
        <taxon>Duplodnaviria</taxon>
        <taxon>Heunggongvirae</taxon>
        <taxon>Uroviricota</taxon>
        <taxon>Caudoviricetes</taxon>
        <taxon>Peduoviridae</taxon>
        <taxon>Maltschvirus</taxon>
        <taxon>Maltschvirus maltsch</taxon>
    </lineage>
</organism>
<gene>
    <name evidence="1" type="ORF">UFOVP1655_57</name>
</gene>
<name>A0A6J5T4R1_9CAUD</name>